<evidence type="ECO:0000256" key="8">
    <source>
        <dbReference type="RuleBase" id="RU000589"/>
    </source>
</evidence>
<evidence type="ECO:0000256" key="4">
    <source>
        <dbReference type="ARBA" id="ARBA00022801"/>
    </source>
</evidence>
<dbReference type="Proteomes" id="UP000469559">
    <property type="component" value="Unassembled WGS sequence"/>
</dbReference>
<dbReference type="PROSITE" id="PS00503">
    <property type="entry name" value="PECTINESTERASE_2"/>
    <property type="match status" value="1"/>
</dbReference>
<keyword evidence="11" id="KW-1185">Reference proteome</keyword>
<feature type="domain" description="Pectinesterase catalytic" evidence="9">
    <location>
        <begin position="59"/>
        <end position="240"/>
    </location>
</feature>
<dbReference type="GO" id="GO:0005576">
    <property type="term" value="C:extracellular region"/>
    <property type="evidence" value="ECO:0007669"/>
    <property type="project" value="UniProtKB-SubCell"/>
</dbReference>
<organism evidence="10 11">
    <name type="scientific">Lachnellula arida</name>
    <dbReference type="NCBI Taxonomy" id="1316785"/>
    <lineage>
        <taxon>Eukaryota</taxon>
        <taxon>Fungi</taxon>
        <taxon>Dikarya</taxon>
        <taxon>Ascomycota</taxon>
        <taxon>Pezizomycotina</taxon>
        <taxon>Leotiomycetes</taxon>
        <taxon>Helotiales</taxon>
        <taxon>Lachnaceae</taxon>
        <taxon>Lachnellula</taxon>
    </lineage>
</organism>
<keyword evidence="5 8" id="KW-0063">Aspartyl esterase</keyword>
<keyword evidence="8" id="KW-0961">Cell wall biogenesis/degradation</keyword>
<sequence length="245" mass="26180">MHISLTVLFFLSCASAALQNERADPFPDPSSSSIYSEKAWSRTSPPTGAIIVDGSSAHPGAFTTVQSAVNALSMNTTTPQLLFIYPGTYTEQVSIPPLRSNLTVQGWTPDARSYAHNTATLTCNLSRLSVATNDLTATVRQWNPNTKLYNLNIANTFGHVPVNGQNLALSAHTGNQAYYGVQLWGYQDTLLANAGNQLYARCLVVGAVDFIFGQAATAWFEGVDIRTVAPGYITASGRSAASNPS</sequence>
<dbReference type="Gene3D" id="2.160.20.10">
    <property type="entry name" value="Single-stranded right-handed beta-helix, Pectin lyase-like"/>
    <property type="match status" value="1"/>
</dbReference>
<dbReference type="EMBL" id="QGMF01000648">
    <property type="protein sequence ID" value="TVY14629.1"/>
    <property type="molecule type" value="Genomic_DNA"/>
</dbReference>
<comment type="pathway">
    <text evidence="1 8">Glycan metabolism; pectin degradation; 2-dehydro-3-deoxy-D-gluconate from pectin: step 1/5.</text>
</comment>
<accession>A0A8T9B7S3</accession>
<dbReference type="InterPro" id="IPR011050">
    <property type="entry name" value="Pectin_lyase_fold/virulence"/>
</dbReference>
<keyword evidence="8" id="KW-0732">Signal</keyword>
<dbReference type="InterPro" id="IPR012334">
    <property type="entry name" value="Pectin_lyas_fold"/>
</dbReference>
<evidence type="ECO:0000256" key="7">
    <source>
        <dbReference type="PROSITE-ProRule" id="PRU10040"/>
    </source>
</evidence>
<evidence type="ECO:0000313" key="11">
    <source>
        <dbReference type="Proteomes" id="UP000469559"/>
    </source>
</evidence>
<dbReference type="SUPFAM" id="SSF51126">
    <property type="entry name" value="Pectin lyase-like"/>
    <property type="match status" value="1"/>
</dbReference>
<evidence type="ECO:0000256" key="5">
    <source>
        <dbReference type="ARBA" id="ARBA00023085"/>
    </source>
</evidence>
<feature type="active site" evidence="7">
    <location>
        <position position="209"/>
    </location>
</feature>
<proteinExistence type="inferred from homology"/>
<dbReference type="PANTHER" id="PTHR31321:SF127">
    <property type="entry name" value="PECTINESTERASE"/>
    <property type="match status" value="1"/>
</dbReference>
<dbReference type="AlphaFoldDB" id="A0A8T9B7S3"/>
<dbReference type="InterPro" id="IPR000070">
    <property type="entry name" value="Pectinesterase_cat"/>
</dbReference>
<evidence type="ECO:0000256" key="1">
    <source>
        <dbReference type="ARBA" id="ARBA00005184"/>
    </source>
</evidence>
<dbReference type="GO" id="GO:0045490">
    <property type="term" value="P:pectin catabolic process"/>
    <property type="evidence" value="ECO:0007669"/>
    <property type="project" value="UniProtKB-UniRule"/>
</dbReference>
<comment type="similarity">
    <text evidence="2">Belongs to the pectinesterase family.</text>
</comment>
<dbReference type="Pfam" id="PF01095">
    <property type="entry name" value="Pectinesterase"/>
    <property type="match status" value="1"/>
</dbReference>
<evidence type="ECO:0000313" key="10">
    <source>
        <dbReference type="EMBL" id="TVY14629.1"/>
    </source>
</evidence>
<comment type="catalytic activity">
    <reaction evidence="6 8">
        <text>[(1-&gt;4)-alpha-D-galacturonosyl methyl ester](n) + n H2O = [(1-&gt;4)-alpha-D-galacturonosyl](n) + n methanol + n H(+)</text>
        <dbReference type="Rhea" id="RHEA:22380"/>
        <dbReference type="Rhea" id="RHEA-COMP:14570"/>
        <dbReference type="Rhea" id="RHEA-COMP:14573"/>
        <dbReference type="ChEBI" id="CHEBI:15377"/>
        <dbReference type="ChEBI" id="CHEBI:15378"/>
        <dbReference type="ChEBI" id="CHEBI:17790"/>
        <dbReference type="ChEBI" id="CHEBI:140522"/>
        <dbReference type="ChEBI" id="CHEBI:140523"/>
        <dbReference type="EC" id="3.1.1.11"/>
    </reaction>
</comment>
<protein>
    <recommendedName>
        <fullName evidence="3 8">Pectinesterase</fullName>
        <ecNumber evidence="3 8">3.1.1.11</ecNumber>
    </recommendedName>
</protein>
<dbReference type="PANTHER" id="PTHR31321">
    <property type="entry name" value="ACYL-COA THIOESTER HYDROLASE YBHC-RELATED"/>
    <property type="match status" value="1"/>
</dbReference>
<name>A0A8T9B7S3_9HELO</name>
<dbReference type="EC" id="3.1.1.11" evidence="3 8"/>
<keyword evidence="4 8" id="KW-0378">Hydrolase</keyword>
<dbReference type="GO" id="GO:0030599">
    <property type="term" value="F:pectinesterase activity"/>
    <property type="evidence" value="ECO:0007669"/>
    <property type="project" value="UniProtKB-UniRule"/>
</dbReference>
<comment type="caution">
    <text evidence="10">The sequence shown here is derived from an EMBL/GenBank/DDBJ whole genome shotgun (WGS) entry which is preliminary data.</text>
</comment>
<dbReference type="InterPro" id="IPR033131">
    <property type="entry name" value="Pectinesterase_Asp_AS"/>
</dbReference>
<dbReference type="OrthoDB" id="1546079at2759"/>
<reference evidence="10 11" key="1">
    <citation type="submission" date="2018-05" db="EMBL/GenBank/DDBJ databases">
        <title>Whole genome sequencing for identification of molecular markers to develop diagnostic detection tools for the regulated plant pathogen Lachnellula willkommii.</title>
        <authorList>
            <person name="Giroux E."/>
            <person name="Bilodeau G."/>
        </authorList>
    </citation>
    <scope>NUCLEOTIDE SEQUENCE [LARGE SCALE GENOMIC DNA]</scope>
    <source>
        <strain evidence="10 11">CBS 203.66</strain>
    </source>
</reference>
<evidence type="ECO:0000256" key="3">
    <source>
        <dbReference type="ARBA" id="ARBA00013229"/>
    </source>
</evidence>
<evidence type="ECO:0000256" key="2">
    <source>
        <dbReference type="ARBA" id="ARBA00008891"/>
    </source>
</evidence>
<evidence type="ECO:0000259" key="9">
    <source>
        <dbReference type="Pfam" id="PF01095"/>
    </source>
</evidence>
<keyword evidence="8" id="KW-0964">Secreted</keyword>
<feature type="non-terminal residue" evidence="10">
    <location>
        <position position="245"/>
    </location>
</feature>
<gene>
    <name evidence="10" type="primary">pme1_1</name>
    <name evidence="10" type="ORF">LARI1_G008318</name>
</gene>
<feature type="signal peptide" evidence="8">
    <location>
        <begin position="1"/>
        <end position="16"/>
    </location>
</feature>
<feature type="chain" id="PRO_5035966693" description="Pectinesterase" evidence="8">
    <location>
        <begin position="17"/>
        <end position="245"/>
    </location>
</feature>
<comment type="function">
    <text evidence="8">Involved in maceration and soft-rotting of plant tissue.</text>
</comment>
<dbReference type="GO" id="GO:0042545">
    <property type="term" value="P:cell wall modification"/>
    <property type="evidence" value="ECO:0007669"/>
    <property type="project" value="UniProtKB-UniRule"/>
</dbReference>
<evidence type="ECO:0000256" key="6">
    <source>
        <dbReference type="ARBA" id="ARBA00047928"/>
    </source>
</evidence>
<comment type="subcellular location">
    <subcellularLocation>
        <location evidence="8">Secreted</location>
    </subcellularLocation>
</comment>